<keyword evidence="4" id="KW-0963">Cytoplasm</keyword>
<dbReference type="STRING" id="526226.Gbro_3674"/>
<dbReference type="InterPro" id="IPR004368">
    <property type="entry name" value="TIF_IF1"/>
</dbReference>
<dbReference type="Pfam" id="PF01176">
    <property type="entry name" value="eIF-1a"/>
    <property type="match status" value="1"/>
</dbReference>
<dbReference type="HAMAP" id="MF_00075">
    <property type="entry name" value="IF_1"/>
    <property type="match status" value="1"/>
</dbReference>
<evidence type="ECO:0000256" key="1">
    <source>
        <dbReference type="ARBA" id="ARBA00010939"/>
    </source>
</evidence>
<keyword evidence="8" id="KW-1185">Reference proteome</keyword>
<dbReference type="EMBL" id="CP001802">
    <property type="protein sequence ID" value="ACY22860.1"/>
    <property type="molecule type" value="Genomic_DNA"/>
</dbReference>
<keyword evidence="4" id="KW-0699">rRNA-binding</keyword>
<dbReference type="InterPro" id="IPR012340">
    <property type="entry name" value="NA-bd_OB-fold"/>
</dbReference>
<comment type="function">
    <text evidence="4">One of the essential components for the initiation of protein synthesis. Stabilizes the binding of IF-2 and IF-3 on the 30S subunit to which N-formylmethionyl-tRNA(fMet) subsequently binds. Helps modulate mRNA selection, yielding the 30S pre-initiation complex (PIC). Upon addition of the 50S ribosomal subunit IF-1, IF-2 and IF-3 are released leaving the mature 70S translation initiation complex.</text>
</comment>
<dbReference type="PANTHER" id="PTHR33370">
    <property type="entry name" value="TRANSLATION INITIATION FACTOR IF-1, CHLOROPLASTIC"/>
    <property type="match status" value="1"/>
</dbReference>
<comment type="similarity">
    <text evidence="1 4">Belongs to the IF-1 family.</text>
</comment>
<evidence type="ECO:0000256" key="2">
    <source>
        <dbReference type="ARBA" id="ARBA00022540"/>
    </source>
</evidence>
<accession>D0L2F7</accession>
<dbReference type="SUPFAM" id="SSF50249">
    <property type="entry name" value="Nucleic acid-binding proteins"/>
    <property type="match status" value="1"/>
</dbReference>
<dbReference type="KEGG" id="gbr:Gbro_3674"/>
<evidence type="ECO:0000259" key="6">
    <source>
        <dbReference type="PROSITE" id="PS50832"/>
    </source>
</evidence>
<dbReference type="eggNOG" id="COG0361">
    <property type="taxonomic scope" value="Bacteria"/>
</dbReference>
<dbReference type="GO" id="GO:0019843">
    <property type="term" value="F:rRNA binding"/>
    <property type="evidence" value="ECO:0007669"/>
    <property type="project" value="UniProtKB-UniRule"/>
</dbReference>
<reference evidence="8" key="1">
    <citation type="submission" date="2009-10" db="EMBL/GenBank/DDBJ databases">
        <title>The complete chromosome of Gordonia bronchialis DSM 43247.</title>
        <authorList>
            <consortium name="US DOE Joint Genome Institute (JGI-PGF)"/>
            <person name="Lucas S."/>
            <person name="Copeland A."/>
            <person name="Lapidus A."/>
            <person name="Glavina del Rio T."/>
            <person name="Dalin E."/>
            <person name="Tice H."/>
            <person name="Bruce D."/>
            <person name="Goodwin L."/>
            <person name="Pitluck S."/>
            <person name="Kyrpides N."/>
            <person name="Mavromatis K."/>
            <person name="Ivanova N."/>
            <person name="Ovchinnikova G."/>
            <person name="Saunders E."/>
            <person name="Brettin T."/>
            <person name="Detter J.C."/>
            <person name="Han C."/>
            <person name="Larimer F."/>
            <person name="Land M."/>
            <person name="Hauser L."/>
            <person name="Markowitz V."/>
            <person name="Cheng J.-F."/>
            <person name="Hugenholtz P."/>
            <person name="Woyke T."/>
            <person name="Wu D."/>
            <person name="Jando M."/>
            <person name="Schneider S."/>
            <person name="Goeker M."/>
            <person name="Klenk H.-P."/>
            <person name="Eisen J.A."/>
        </authorList>
    </citation>
    <scope>NUCLEOTIDE SEQUENCE [LARGE SCALE GENOMIC DNA]</scope>
    <source>
        <strain evidence="8">ATCC 25592 / DSM 43247 / BCRC 13721 / JCM 3198 / KCTC 3076 / NBRC 16047 / NCTC 10667</strain>
    </source>
</reference>
<keyword evidence="3 4" id="KW-0648">Protein biosynthesis</keyword>
<dbReference type="CDD" id="cd04451">
    <property type="entry name" value="S1_IF1"/>
    <property type="match status" value="1"/>
</dbReference>
<dbReference type="PROSITE" id="PS50832">
    <property type="entry name" value="S1_IF1_TYPE"/>
    <property type="match status" value="1"/>
</dbReference>
<name>D0L2F7_GORB4</name>
<dbReference type="Proteomes" id="UP000001219">
    <property type="component" value="Chromosome"/>
</dbReference>
<proteinExistence type="inferred from homology"/>
<dbReference type="FunFam" id="2.40.50.140:FF:000002">
    <property type="entry name" value="Translation initiation factor IF-1"/>
    <property type="match status" value="1"/>
</dbReference>
<dbReference type="Gene3D" id="2.40.50.140">
    <property type="entry name" value="Nucleic acid-binding proteins"/>
    <property type="match status" value="1"/>
</dbReference>
<evidence type="ECO:0000313" key="7">
    <source>
        <dbReference type="EMBL" id="ACY22860.1"/>
    </source>
</evidence>
<evidence type="ECO:0000256" key="4">
    <source>
        <dbReference type="HAMAP-Rule" id="MF_00075"/>
    </source>
</evidence>
<dbReference type="HOGENOM" id="CLU_151267_2_0_11"/>
<evidence type="ECO:0000313" key="8">
    <source>
        <dbReference type="Proteomes" id="UP000001219"/>
    </source>
</evidence>
<evidence type="ECO:0000256" key="5">
    <source>
        <dbReference type="NCBIfam" id="TIGR00008"/>
    </source>
</evidence>
<feature type="domain" description="S1-like" evidence="6">
    <location>
        <begin position="35"/>
        <end position="111"/>
    </location>
</feature>
<reference evidence="7 8" key="2">
    <citation type="journal article" date="2010" name="Stand. Genomic Sci.">
        <title>Complete genome sequence of Gordonia bronchialis type strain (3410).</title>
        <authorList>
            <person name="Ivanova N."/>
            <person name="Sikorski J."/>
            <person name="Jando M."/>
            <person name="Lapidus A."/>
            <person name="Nolan M."/>
            <person name="Lucas S."/>
            <person name="Del Rio T.G."/>
            <person name="Tice H."/>
            <person name="Copeland A."/>
            <person name="Cheng J.F."/>
            <person name="Chen F."/>
            <person name="Bruce D."/>
            <person name="Goodwin L."/>
            <person name="Pitluck S."/>
            <person name="Mavromatis K."/>
            <person name="Ovchinnikova G."/>
            <person name="Pati A."/>
            <person name="Chen A."/>
            <person name="Palaniappan K."/>
            <person name="Land M."/>
            <person name="Hauser L."/>
            <person name="Chang Y.J."/>
            <person name="Jeffries C.D."/>
            <person name="Chain P."/>
            <person name="Saunders E."/>
            <person name="Han C."/>
            <person name="Detter J.C."/>
            <person name="Brettin T."/>
            <person name="Rohde M."/>
            <person name="Goker M."/>
            <person name="Bristow J."/>
            <person name="Eisen J.A."/>
            <person name="Markowitz V."/>
            <person name="Hugenholtz P."/>
            <person name="Klenk H.P."/>
            <person name="Kyrpides N.C."/>
        </authorList>
    </citation>
    <scope>NUCLEOTIDE SEQUENCE [LARGE SCALE GENOMIC DNA]</scope>
    <source>
        <strain evidence="8">ATCC 25592 / DSM 43247 / BCRC 13721 / JCM 3198 / KCTC 3076 / NBRC 16047 / NCTC 10667</strain>
    </source>
</reference>
<dbReference type="NCBIfam" id="TIGR00008">
    <property type="entry name" value="infA"/>
    <property type="match status" value="1"/>
</dbReference>
<comment type="subunit">
    <text evidence="4">Component of the 30S ribosomal translation pre-initiation complex which assembles on the 30S ribosome in the order IF-2 and IF-3, IF-1 and N-formylmethionyl-tRNA(fMet); mRNA recruitment can occur at any time during PIC assembly.</text>
</comment>
<dbReference type="InterPro" id="IPR006196">
    <property type="entry name" value="RNA-binding_domain_S1_IF1"/>
</dbReference>
<protein>
    <recommendedName>
        <fullName evidence="4 5">Translation initiation factor IF-1</fullName>
    </recommendedName>
</protein>
<keyword evidence="4" id="KW-0694">RNA-binding</keyword>
<gene>
    <name evidence="4" type="primary">infA</name>
    <name evidence="7" type="ordered locus">Gbro_3674</name>
</gene>
<sequence>MARRKRRANTLTDKHGFNRATPDADVWNVAAEARIAEDMAKKDGAIEVEGRVIEPLPNAMFRIELENGHKVLAHISGKMRQHYIRILPEDRVVVELSPYDLGRGRIVYRYK</sequence>
<organism evidence="7 8">
    <name type="scientific">Gordonia bronchialis (strain ATCC 25592 / DSM 43247 / BCRC 13721 / JCM 3198 / KCTC 3076 / NBRC 16047 / NCTC 10667)</name>
    <name type="common">Rhodococcus bronchialis</name>
    <dbReference type="NCBI Taxonomy" id="526226"/>
    <lineage>
        <taxon>Bacteria</taxon>
        <taxon>Bacillati</taxon>
        <taxon>Actinomycetota</taxon>
        <taxon>Actinomycetes</taxon>
        <taxon>Mycobacteriales</taxon>
        <taxon>Gordoniaceae</taxon>
        <taxon>Gordonia</taxon>
    </lineage>
</organism>
<dbReference type="GO" id="GO:0005829">
    <property type="term" value="C:cytosol"/>
    <property type="evidence" value="ECO:0007669"/>
    <property type="project" value="TreeGrafter"/>
</dbReference>
<dbReference type="GO" id="GO:0043022">
    <property type="term" value="F:ribosome binding"/>
    <property type="evidence" value="ECO:0007669"/>
    <property type="project" value="UniProtKB-UniRule"/>
</dbReference>
<dbReference type="PANTHER" id="PTHR33370:SF1">
    <property type="entry name" value="TRANSLATION INITIATION FACTOR IF-1, CHLOROPLASTIC"/>
    <property type="match status" value="1"/>
</dbReference>
<evidence type="ECO:0000256" key="3">
    <source>
        <dbReference type="ARBA" id="ARBA00022917"/>
    </source>
</evidence>
<comment type="subcellular location">
    <subcellularLocation>
        <location evidence="4">Cytoplasm</location>
    </subcellularLocation>
</comment>
<dbReference type="AlphaFoldDB" id="D0L2F7"/>
<keyword evidence="2 4" id="KW-0396">Initiation factor</keyword>
<dbReference type="GO" id="GO:0003743">
    <property type="term" value="F:translation initiation factor activity"/>
    <property type="evidence" value="ECO:0007669"/>
    <property type="project" value="UniProtKB-UniRule"/>
</dbReference>